<dbReference type="InterPro" id="IPR050109">
    <property type="entry name" value="HTH-type_TetR-like_transc_reg"/>
</dbReference>
<feature type="domain" description="HTH tetR-type" evidence="3">
    <location>
        <begin position="4"/>
        <end position="64"/>
    </location>
</feature>
<protein>
    <submittedName>
        <fullName evidence="4">TetR family transcriptional regulator</fullName>
    </submittedName>
</protein>
<dbReference type="Gene3D" id="1.10.357.10">
    <property type="entry name" value="Tetracycline Repressor, domain 2"/>
    <property type="match status" value="1"/>
</dbReference>
<dbReference type="PANTHER" id="PTHR30055:SF231">
    <property type="entry name" value="TRANSCRIPTIONAL REGULATORY PROTEIN (PROBABLY DEOR-FAMILY)-RELATED"/>
    <property type="match status" value="1"/>
</dbReference>
<dbReference type="GO" id="GO:0003700">
    <property type="term" value="F:DNA-binding transcription factor activity"/>
    <property type="evidence" value="ECO:0007669"/>
    <property type="project" value="TreeGrafter"/>
</dbReference>
<comment type="caution">
    <text evidence="4">The sequence shown here is derived from an EMBL/GenBank/DDBJ whole genome shotgun (WGS) entry which is preliminary data.</text>
</comment>
<feature type="DNA-binding region" description="H-T-H motif" evidence="2">
    <location>
        <begin position="27"/>
        <end position="46"/>
    </location>
</feature>
<evidence type="ECO:0000313" key="4">
    <source>
        <dbReference type="EMBL" id="TDF92448.1"/>
    </source>
</evidence>
<dbReference type="InterPro" id="IPR009057">
    <property type="entry name" value="Homeodomain-like_sf"/>
</dbReference>
<dbReference type="InterPro" id="IPR036271">
    <property type="entry name" value="Tet_transcr_reg_TetR-rel_C_sf"/>
</dbReference>
<dbReference type="RefSeq" id="WP_133205636.1">
    <property type="nucleotide sequence ID" value="NZ_SMRU01000023.1"/>
</dbReference>
<accession>A0A4R5KD64</accession>
<dbReference type="GO" id="GO:0000976">
    <property type="term" value="F:transcription cis-regulatory region binding"/>
    <property type="evidence" value="ECO:0007669"/>
    <property type="project" value="TreeGrafter"/>
</dbReference>
<name>A0A4R5KD64_9MICC</name>
<keyword evidence="1 2" id="KW-0238">DNA-binding</keyword>
<dbReference type="InterPro" id="IPR041583">
    <property type="entry name" value="TetR_C_31"/>
</dbReference>
<dbReference type="Pfam" id="PF00440">
    <property type="entry name" value="TetR_N"/>
    <property type="match status" value="1"/>
</dbReference>
<organism evidence="4 5">
    <name type="scientific">Arthrobacter terricola</name>
    <dbReference type="NCBI Taxonomy" id="2547396"/>
    <lineage>
        <taxon>Bacteria</taxon>
        <taxon>Bacillati</taxon>
        <taxon>Actinomycetota</taxon>
        <taxon>Actinomycetes</taxon>
        <taxon>Micrococcales</taxon>
        <taxon>Micrococcaceae</taxon>
        <taxon>Arthrobacter</taxon>
    </lineage>
</organism>
<evidence type="ECO:0000313" key="5">
    <source>
        <dbReference type="Proteomes" id="UP000295511"/>
    </source>
</evidence>
<proteinExistence type="predicted"/>
<evidence type="ECO:0000256" key="1">
    <source>
        <dbReference type="ARBA" id="ARBA00023125"/>
    </source>
</evidence>
<sequence length="201" mass="21625">MGYGSGRDALVRATIEIVAEKGLQGLSHRSVAARAGVHHALVGQHFGSLDALVAAATEVAVERSIRETGLAGTADFDEAFADTMLESLTSDPEIEMFQAQMVLEAPRRPEIRALVERLYDNYITAVEHRLRARGINTSDGSHRELGRVVFGALNGLVLQFLAVGSTEPVREAIVEVGRLLTNILPDDKRPGEDTGPADNAE</sequence>
<evidence type="ECO:0000259" key="3">
    <source>
        <dbReference type="PROSITE" id="PS50977"/>
    </source>
</evidence>
<dbReference type="AlphaFoldDB" id="A0A4R5KD64"/>
<dbReference type="InterPro" id="IPR001647">
    <property type="entry name" value="HTH_TetR"/>
</dbReference>
<dbReference type="PROSITE" id="PS50977">
    <property type="entry name" value="HTH_TETR_2"/>
    <property type="match status" value="1"/>
</dbReference>
<keyword evidence="5" id="KW-1185">Reference proteome</keyword>
<dbReference type="EMBL" id="SMRU01000023">
    <property type="protein sequence ID" value="TDF92448.1"/>
    <property type="molecule type" value="Genomic_DNA"/>
</dbReference>
<dbReference type="Pfam" id="PF17940">
    <property type="entry name" value="TetR_C_31"/>
    <property type="match status" value="1"/>
</dbReference>
<gene>
    <name evidence="4" type="ORF">E1809_18080</name>
</gene>
<dbReference type="PANTHER" id="PTHR30055">
    <property type="entry name" value="HTH-TYPE TRANSCRIPTIONAL REGULATOR RUTR"/>
    <property type="match status" value="1"/>
</dbReference>
<dbReference type="SUPFAM" id="SSF46689">
    <property type="entry name" value="Homeodomain-like"/>
    <property type="match status" value="1"/>
</dbReference>
<dbReference type="OrthoDB" id="9816296at2"/>
<evidence type="ECO:0000256" key="2">
    <source>
        <dbReference type="PROSITE-ProRule" id="PRU00335"/>
    </source>
</evidence>
<reference evidence="4 5" key="1">
    <citation type="submission" date="2019-03" db="EMBL/GenBank/DDBJ databases">
        <title>Whole genome sequence of Arthrobacter sp JH1-1.</title>
        <authorList>
            <person name="Trinh H.N."/>
        </authorList>
    </citation>
    <scope>NUCLEOTIDE SEQUENCE [LARGE SCALE GENOMIC DNA]</scope>
    <source>
        <strain evidence="4 5">JH1-1</strain>
    </source>
</reference>
<dbReference type="SUPFAM" id="SSF48498">
    <property type="entry name" value="Tetracyclin repressor-like, C-terminal domain"/>
    <property type="match status" value="1"/>
</dbReference>
<dbReference type="Proteomes" id="UP000295511">
    <property type="component" value="Unassembled WGS sequence"/>
</dbReference>